<reference evidence="2" key="1">
    <citation type="submission" date="2013-09" db="EMBL/GenBank/DDBJ databases">
        <title>Complete nucleotide sequence of Streptomyces linear plasmid pFRL3.</title>
        <authorList>
            <person name="Chen Z."/>
            <person name="Fang P."/>
            <person name="Qin Z."/>
        </authorList>
    </citation>
    <scope>NUCLEOTIDE SEQUENCE</scope>
    <source>
        <plasmid evidence="2">pFRL3</plasmid>
    </source>
</reference>
<accession>V9Z649</accession>
<dbReference type="EMBL" id="KF602048">
    <property type="protein sequence ID" value="AHE38836.1"/>
    <property type="molecule type" value="Genomic_DNA"/>
</dbReference>
<proteinExistence type="predicted"/>
<organism evidence="2">
    <name type="scientific">Streptomyces sp. FR1</name>
    <dbReference type="NCBI Taxonomy" id="349971"/>
    <lineage>
        <taxon>Bacteria</taxon>
        <taxon>Bacillati</taxon>
        <taxon>Actinomycetota</taxon>
        <taxon>Actinomycetes</taxon>
        <taxon>Kitasatosporales</taxon>
        <taxon>Streptomycetaceae</taxon>
        <taxon>Streptomyces</taxon>
    </lineage>
</organism>
<evidence type="ECO:0000313" key="2">
    <source>
        <dbReference type="EMBL" id="AHE38836.1"/>
    </source>
</evidence>
<protein>
    <submittedName>
        <fullName evidence="2">Uncharacterized protein</fullName>
    </submittedName>
</protein>
<evidence type="ECO:0000256" key="1">
    <source>
        <dbReference type="SAM" id="MobiDB-lite"/>
    </source>
</evidence>
<gene>
    <name evidence="2" type="ORF">pFRL3_59</name>
</gene>
<dbReference type="RefSeq" id="WP_024126217.1">
    <property type="nucleotide sequence ID" value="NC_023283.1"/>
</dbReference>
<feature type="compositionally biased region" description="Polar residues" evidence="1">
    <location>
        <begin position="320"/>
        <end position="332"/>
    </location>
</feature>
<dbReference type="AlphaFoldDB" id="V9Z649"/>
<feature type="region of interest" description="Disordered" evidence="1">
    <location>
        <begin position="254"/>
        <end position="276"/>
    </location>
</feature>
<feature type="region of interest" description="Disordered" evidence="1">
    <location>
        <begin position="314"/>
        <end position="345"/>
    </location>
</feature>
<keyword evidence="2" id="KW-0614">Plasmid</keyword>
<geneLocation type="plasmid" evidence="2">
    <name>pFRL3</name>
</geneLocation>
<sequence length="821" mass="87643">MLPSNEHLVLMRSMRSALLSAVRTVLDDPRLDGACDSVRLTSVLLLAKAPVDSSHVITMSRDLAGWLGYGVSHVAHTVVPRVRASGIATCVRARDAAGWTHALDFDLLPLKEARSRQGLNPLSLLSKRDLATFLRFCEAVLCPGWAPRDKPATPAGFLARRRGWGSATDRLAMLLLALNARPDGRVPMAPGRLPKDTTRSEATVAKLLGCSVEDARPVLKRLLALGGVAWDRPERYGQDRLLVPAIQAAYRRSRAASTAPAEPTVEGVSVSTASEETAPEASCAGCAAHERPDNLLLEGDGWAQLSFEDVPVEAAGSACGDQNTESEASSQVDEGFDGGSGGAVCADPHAAHPPVVTLSPSSAGALDCFSGSAVLGEAPLPERAGADEDLPEMTGLLAGAAGGEGPLRGEQQIASTGSGWGSPVRTGDFVGAVGVPEDLTVALAPVAWLWAGLGRASTGAWLAKTVRRELVRLRSFVGHGEGVAERRLAERLKRRLDRQRAPVQDLAAWLIRRGLPQNNGCWSNLCDDGIRIDSGGTCPSCDCLVGDRRGLRQIVATEVAAQHPHATGGQWRGVYEEALRAKFDYQSAMDAVRRERAAERQIAFYAAIEEQKTQLAEDKARRAARPCEDCGRAEAAGLCPVCSLRRSTKALVDQAVDIAVALRADVDDPQAVATLTAQVGQDTWAFIRGAVASDGTADPVCRAFAEKDLAQRVLEQRRQRALERLRESGPAEAEAAHVRRMTLHGMFPTEKNRKRAEKAAAKARERVAQDLLREFLGDLARARAAAVPRERPQAWSERCSDLAVRPLNEDTVAVGAGTGSV</sequence>
<name>V9Z649_9ACTN</name>